<name>A0A0L0FVQ0_9EUKA</name>
<dbReference type="RefSeq" id="XP_014154819.1">
    <property type="nucleotide sequence ID" value="XM_014299344.1"/>
</dbReference>
<dbReference type="Proteomes" id="UP000054560">
    <property type="component" value="Unassembled WGS sequence"/>
</dbReference>
<evidence type="ECO:0000313" key="1">
    <source>
        <dbReference type="EMBL" id="KNC80917.1"/>
    </source>
</evidence>
<dbReference type="AlphaFoldDB" id="A0A0L0FVQ0"/>
<sequence length="63" mass="6948">MVVLTRSSALCLDLVDHPGLGELEFSDEANDENEIIGSDEEDSDEVEGLHALQNMQRLHIPSI</sequence>
<organism evidence="1 2">
    <name type="scientific">Sphaeroforma arctica JP610</name>
    <dbReference type="NCBI Taxonomy" id="667725"/>
    <lineage>
        <taxon>Eukaryota</taxon>
        <taxon>Ichthyosporea</taxon>
        <taxon>Ichthyophonida</taxon>
        <taxon>Sphaeroforma</taxon>
    </lineage>
</organism>
<reference evidence="1 2" key="1">
    <citation type="submission" date="2011-02" db="EMBL/GenBank/DDBJ databases">
        <title>The Genome Sequence of Sphaeroforma arctica JP610.</title>
        <authorList>
            <consortium name="The Broad Institute Genome Sequencing Platform"/>
            <person name="Russ C."/>
            <person name="Cuomo C."/>
            <person name="Young S.K."/>
            <person name="Zeng Q."/>
            <person name="Gargeya S."/>
            <person name="Alvarado L."/>
            <person name="Berlin A."/>
            <person name="Chapman S.B."/>
            <person name="Chen Z."/>
            <person name="Freedman E."/>
            <person name="Gellesch M."/>
            <person name="Goldberg J."/>
            <person name="Griggs A."/>
            <person name="Gujja S."/>
            <person name="Heilman E."/>
            <person name="Heiman D."/>
            <person name="Howarth C."/>
            <person name="Mehta T."/>
            <person name="Neiman D."/>
            <person name="Pearson M."/>
            <person name="Roberts A."/>
            <person name="Saif S."/>
            <person name="Shea T."/>
            <person name="Shenoy N."/>
            <person name="Sisk P."/>
            <person name="Stolte C."/>
            <person name="Sykes S."/>
            <person name="White J."/>
            <person name="Yandava C."/>
            <person name="Burger G."/>
            <person name="Gray M.W."/>
            <person name="Holland P.W.H."/>
            <person name="King N."/>
            <person name="Lang F.B.F."/>
            <person name="Roger A.J."/>
            <person name="Ruiz-Trillo I."/>
            <person name="Haas B."/>
            <person name="Nusbaum C."/>
            <person name="Birren B."/>
        </authorList>
    </citation>
    <scope>NUCLEOTIDE SEQUENCE [LARGE SCALE GENOMIC DNA]</scope>
    <source>
        <strain evidence="1 2">JP610</strain>
    </source>
</reference>
<dbReference type="EMBL" id="KQ242090">
    <property type="protein sequence ID" value="KNC80917.1"/>
    <property type="molecule type" value="Genomic_DNA"/>
</dbReference>
<accession>A0A0L0FVQ0</accession>
<keyword evidence="2" id="KW-1185">Reference proteome</keyword>
<gene>
    <name evidence="1" type="ORF">SARC_06738</name>
</gene>
<protein>
    <submittedName>
        <fullName evidence="1">Uncharacterized protein</fullName>
    </submittedName>
</protein>
<proteinExistence type="predicted"/>
<dbReference type="GeneID" id="25907242"/>
<evidence type="ECO:0000313" key="2">
    <source>
        <dbReference type="Proteomes" id="UP000054560"/>
    </source>
</evidence>